<proteinExistence type="inferred from homology"/>
<name>A0ABQ0FAV3_APOSI</name>
<dbReference type="SUPFAM" id="SSF52047">
    <property type="entry name" value="RNI-like"/>
    <property type="match status" value="1"/>
</dbReference>
<dbReference type="InterPro" id="IPR041075">
    <property type="entry name" value="NOD1/2_WH"/>
</dbReference>
<dbReference type="Pfam" id="PF05729">
    <property type="entry name" value="NACHT"/>
    <property type="match status" value="1"/>
</dbReference>
<evidence type="ECO:0000256" key="14">
    <source>
        <dbReference type="ARBA" id="ARBA00024315"/>
    </source>
</evidence>
<comment type="similarity">
    <text evidence="3">Belongs to the NLRP family.</text>
</comment>
<dbReference type="InterPro" id="IPR032675">
    <property type="entry name" value="LRR_dom_sf"/>
</dbReference>
<dbReference type="Gene3D" id="3.40.50.300">
    <property type="entry name" value="P-loop containing nucleotide triphosphate hydrolases"/>
    <property type="match status" value="1"/>
</dbReference>
<dbReference type="PANTHER" id="PTHR46985:SF3">
    <property type="entry name" value="NACHT, LRR AND PYD DOMAINS-CONTAINING PROTEIN 1"/>
    <property type="match status" value="1"/>
</dbReference>
<evidence type="ECO:0000259" key="19">
    <source>
        <dbReference type="PROSITE" id="PS50837"/>
    </source>
</evidence>
<sequence length="1217" mass="139130">MGKSQSKQKSDTKVAHYEDPEILYTRFIMQKHAEVKQMRLRRRTERDSLLETFLELSMKEGEETLYPIQSLKGENLFQNFTRLLLFQKLCPRGSENLVRKSWHPCIPEEGGHVIEIQDLFGPNIGTQKEPQLVVIEGAAGIGKSTLARQVKRAWKEGQLYRDRFWHVFFFSCRELAQRKQLSLAELIAQGQEMPTAPISQILSHPERLLFILDGIDEPAWVLEKNPELCLHWNQTQPVHTLMGSLLGKSVLPGASFLLTARTTALQKLIPSLEQPCRVEVLGFTESERNNYFYQYFADIKDAFTAFRLVKSNPVLMTLCEVPWVCWLVCNCLEKQMEQGRDRSLTSQTTTVLCLKYISQTISGQHLKTRLRALCSLAAEGICQRKNLFNERDLCKQGLTEDAIDTFLKIGVLQYQPSSLSYSFAHLCLQEFFAAMSYILEDNEERHGDKENERIVETLIERYGKQNLFEAPTVRFLFGLLSKKGWKGMKKFFYCNFSRKTKLKLLWHILAKTQPHQPPCLGLLHCLYENQEKELLTHVMHGLQGTIVPGPDDKAHTVFQTNVNHLVLQTDMDLMVVTFCIRFCCHVRSLQVNMGRQQGYALTAPRMVLYNSQQQRGYKWTPITDTNWNILFSNLKFTRNLVKLDLSGNPLSYSAVQSLCTTLKRPDCQLKILCLDKASLSDQVITELRTLEAKNPKLFIVCMWMSHMMVPSTNMDKEVSDSPALLKQQGQQSEDKHVEPLGTDDDFWGPTGPVATEVVDRERNLYRQNGTCLLNSCQTESVEKIPEDLVQLPMAGSYHCPSTGLHFVVTREVTIEIEFCAWSQYLEKIPLHHSLMVSGPLFDIKAEQGAVTAVYLPHFVSLQGTQEEMVDTSLFHAAHFQEHGMVLETPARVEQHYAVLENPSFSPMGVLLRLIPAVGHFIPITSITLIYYHLYLKDVTFHLYLVPNDCTIRKAIDEEEMTFQFARIHKPPPVDALYVGSRYIVSGSKKVEIIPKRIGAVLPNPGESQLFSEIYVGHMDSEIKLQLRDKKHMNLIWEALLKPGDLRPTLPRIAPAPKDAPSLLHFMDQHREQLVARVTSVDPLLDKLHSLVLSEDSYEAVRAETTNQERMRKLFSLSRSWNQTCKDQFYQALKETHPHLVMDLLEKSDASAAFIGDPYDPQPYVHVSVHLRKHPVEPASLSRPCPACSDGQSGQPQANLTLHNTSRMGILRMEEKRR</sequence>
<protein>
    <submittedName>
        <fullName evidence="21">NACHT, LRR and PYD domains-containing protein 1a</fullName>
    </submittedName>
</protein>
<dbReference type="InterPro" id="IPR007111">
    <property type="entry name" value="NACHT_NTPase"/>
</dbReference>
<comment type="subunit">
    <text evidence="15">Interacts with the C-terminal part of Nlrp1a (NACHT, LRR and PYD domains-containing protein 1a, C-terminus) in absence of pathogens and other damage-associated signals.</text>
</comment>
<dbReference type="InterPro" id="IPR033516">
    <property type="entry name" value="CARD8/ASC/NALP1_CARD"/>
</dbReference>
<evidence type="ECO:0000256" key="8">
    <source>
        <dbReference type="ARBA" id="ARBA00022741"/>
    </source>
</evidence>
<feature type="region of interest" description="Disordered" evidence="17">
    <location>
        <begin position="1181"/>
        <end position="1204"/>
    </location>
</feature>
<feature type="domain" description="FIIND" evidence="20">
    <location>
        <begin position="746"/>
        <end position="1054"/>
    </location>
</feature>
<organism evidence="21 22">
    <name type="scientific">Apodemus speciosus</name>
    <name type="common">Large Japanese field mouse</name>
    <dbReference type="NCBI Taxonomy" id="105296"/>
    <lineage>
        <taxon>Eukaryota</taxon>
        <taxon>Metazoa</taxon>
        <taxon>Chordata</taxon>
        <taxon>Craniata</taxon>
        <taxon>Vertebrata</taxon>
        <taxon>Euteleostomi</taxon>
        <taxon>Mammalia</taxon>
        <taxon>Eutheria</taxon>
        <taxon>Euarchontoglires</taxon>
        <taxon>Glires</taxon>
        <taxon>Rodentia</taxon>
        <taxon>Myomorpha</taxon>
        <taxon>Muroidea</taxon>
        <taxon>Muridae</taxon>
        <taxon>Murinae</taxon>
        <taxon>Apodemus</taxon>
    </lineage>
</organism>
<comment type="function">
    <text evidence="14">Constitutes the active part of the Nlrp1a inflammasome. In absence of pathogens and other damage-associated signals, interacts with the N-terminal part of Nlrp1a (NACHT, LRR and PYD domains-containing protein 1a, N-terminus), preventing activation of the Nlrp1a inflammasome. In response to pathogen-associated signals, the N-terminal part of Nlrp1a is degraded by the proteasome, releasing this form, which polymerizes to form the Nlrp1a inflammasome complex: the Nlrp1a inflammasome complex then directly recruits pro-caspase-1 (proCASP1) and promotes caspase-1 (CASP1) activation, leading to gasdermin-D (GSDMD) cleavage and subsequent pyroptosis.</text>
</comment>
<dbReference type="InterPro" id="IPR025307">
    <property type="entry name" value="FIIND_dom"/>
</dbReference>
<evidence type="ECO:0000256" key="3">
    <source>
        <dbReference type="ARBA" id="ARBA00008665"/>
    </source>
</evidence>
<evidence type="ECO:0000256" key="1">
    <source>
        <dbReference type="ARBA" id="ARBA00004123"/>
    </source>
</evidence>
<dbReference type="PANTHER" id="PTHR46985">
    <property type="entry name" value="NACHT, LRR AND PYD DOMAINS-CONTAINING PROTEIN 1"/>
    <property type="match status" value="1"/>
</dbReference>
<dbReference type="InterPro" id="IPR011029">
    <property type="entry name" value="DEATH-like_dom_sf"/>
</dbReference>
<dbReference type="PROSITE" id="PS50837">
    <property type="entry name" value="NACHT"/>
    <property type="match status" value="1"/>
</dbReference>
<evidence type="ECO:0000256" key="4">
    <source>
        <dbReference type="ARBA" id="ARBA00022490"/>
    </source>
</evidence>
<dbReference type="Pfam" id="PF17776">
    <property type="entry name" value="NLRC4_HD2"/>
    <property type="match status" value="1"/>
</dbReference>
<evidence type="ECO:0000256" key="16">
    <source>
        <dbReference type="ARBA" id="ARBA00029394"/>
    </source>
</evidence>
<comment type="subcellular location">
    <subcellularLocation>
        <location evidence="2">Cytoplasm</location>
        <location evidence="2">Cytosol</location>
    </subcellularLocation>
    <subcellularLocation>
        <location evidence="1">Nucleus</location>
    </subcellularLocation>
</comment>
<evidence type="ECO:0000256" key="15">
    <source>
        <dbReference type="ARBA" id="ARBA00024369"/>
    </source>
</evidence>
<dbReference type="PROSITE" id="PS51830">
    <property type="entry name" value="FIIND"/>
    <property type="match status" value="1"/>
</dbReference>
<evidence type="ECO:0000256" key="2">
    <source>
        <dbReference type="ARBA" id="ARBA00004514"/>
    </source>
</evidence>
<dbReference type="Gene3D" id="3.80.10.10">
    <property type="entry name" value="Ribonuclease Inhibitor"/>
    <property type="match status" value="1"/>
</dbReference>
<keyword evidence="13" id="KW-0539">Nucleus</keyword>
<evidence type="ECO:0000256" key="5">
    <source>
        <dbReference type="ARBA" id="ARBA00022588"/>
    </source>
</evidence>
<dbReference type="Pfam" id="PF00619">
    <property type="entry name" value="CARD"/>
    <property type="match status" value="1"/>
</dbReference>
<keyword evidence="4" id="KW-0963">Cytoplasm</keyword>
<reference evidence="21 22" key="1">
    <citation type="submission" date="2024-08" db="EMBL/GenBank/DDBJ databases">
        <title>The draft genome of Apodemus speciosus.</title>
        <authorList>
            <person name="Nabeshima K."/>
            <person name="Suzuki S."/>
            <person name="Onuma M."/>
        </authorList>
    </citation>
    <scope>NUCLEOTIDE SEQUENCE [LARGE SCALE GENOMIC DNA]</scope>
    <source>
        <strain evidence="21">IB14-021</strain>
    </source>
</reference>
<dbReference type="InterPro" id="IPR001315">
    <property type="entry name" value="CARD"/>
</dbReference>
<accession>A0ABQ0FAV3</accession>
<gene>
    <name evidence="21" type="ORF">APTSU1_001161700</name>
</gene>
<keyword evidence="9" id="KW-0378">Hydrolase</keyword>
<feature type="compositionally biased region" description="Polar residues" evidence="17">
    <location>
        <begin position="1189"/>
        <end position="1204"/>
    </location>
</feature>
<evidence type="ECO:0000256" key="17">
    <source>
        <dbReference type="SAM" id="MobiDB-lite"/>
    </source>
</evidence>
<dbReference type="InterPro" id="IPR027417">
    <property type="entry name" value="P-loop_NTPase"/>
</dbReference>
<dbReference type="Pfam" id="PF17779">
    <property type="entry name" value="WHD_NOD2"/>
    <property type="match status" value="1"/>
</dbReference>
<dbReference type="EMBL" id="BAAFST010000011">
    <property type="protein sequence ID" value="GAB1296382.1"/>
    <property type="molecule type" value="Genomic_DNA"/>
</dbReference>
<keyword evidence="22" id="KW-1185">Reference proteome</keyword>
<keyword evidence="6" id="KW-0433">Leucine-rich repeat</keyword>
<dbReference type="Gene3D" id="1.10.533.10">
    <property type="entry name" value="Death Domain, Fas"/>
    <property type="match status" value="1"/>
</dbReference>
<dbReference type="PROSITE" id="PS50209">
    <property type="entry name" value="CARD"/>
    <property type="match status" value="1"/>
</dbReference>
<keyword evidence="7" id="KW-0677">Repeat</keyword>
<dbReference type="Pfam" id="PF13553">
    <property type="entry name" value="FIIND"/>
    <property type="match status" value="1"/>
</dbReference>
<evidence type="ECO:0000256" key="13">
    <source>
        <dbReference type="ARBA" id="ARBA00023242"/>
    </source>
</evidence>
<feature type="region of interest" description="Disordered" evidence="17">
    <location>
        <begin position="714"/>
        <end position="745"/>
    </location>
</feature>
<dbReference type="Proteomes" id="UP001623349">
    <property type="component" value="Unassembled WGS sequence"/>
</dbReference>
<dbReference type="SUPFAM" id="SSF52540">
    <property type="entry name" value="P-loop containing nucleoside triphosphate hydrolases"/>
    <property type="match status" value="1"/>
</dbReference>
<evidence type="ECO:0000256" key="10">
    <source>
        <dbReference type="ARBA" id="ARBA00022840"/>
    </source>
</evidence>
<comment type="caution">
    <text evidence="21">The sequence shown here is derived from an EMBL/GenBank/DDBJ whole genome shotgun (WGS) entry which is preliminary data.</text>
</comment>
<dbReference type="CDD" id="cd08330">
    <property type="entry name" value="CARD_ASC_NALP1"/>
    <property type="match status" value="1"/>
</dbReference>
<evidence type="ECO:0000256" key="11">
    <source>
        <dbReference type="ARBA" id="ARBA00022859"/>
    </source>
</evidence>
<keyword evidence="8" id="KW-0547">Nucleotide-binding</keyword>
<feature type="domain" description="NACHT" evidence="19">
    <location>
        <begin position="131"/>
        <end position="439"/>
    </location>
</feature>
<evidence type="ECO:0000313" key="22">
    <source>
        <dbReference type="Proteomes" id="UP001623349"/>
    </source>
</evidence>
<keyword evidence="12" id="KW-0395">Inflammatory response</keyword>
<dbReference type="Pfam" id="PF23679">
    <property type="entry name" value="UPA-FIIND"/>
    <property type="match status" value="1"/>
</dbReference>
<comment type="function">
    <text evidence="16">Constitutes the precursor of the Nlrp1a inflammasome, which mediates autoproteolytic processing within the FIIND domain to generate the N-terminal and C-terminal parts, which are associated non-covalently in absence of pathogens and other damage-associated signals.</text>
</comment>
<evidence type="ECO:0000256" key="6">
    <source>
        <dbReference type="ARBA" id="ARBA00022614"/>
    </source>
</evidence>
<feature type="domain" description="CARD" evidence="18">
    <location>
        <begin position="1064"/>
        <end position="1147"/>
    </location>
</feature>
<keyword evidence="5" id="KW-0399">Innate immunity</keyword>
<evidence type="ECO:0000259" key="18">
    <source>
        <dbReference type="PROSITE" id="PS50209"/>
    </source>
</evidence>
<dbReference type="SUPFAM" id="SSF47986">
    <property type="entry name" value="DEATH domain"/>
    <property type="match status" value="1"/>
</dbReference>
<dbReference type="InterPro" id="IPR041267">
    <property type="entry name" value="NLRP_HD2"/>
</dbReference>
<evidence type="ECO:0000256" key="7">
    <source>
        <dbReference type="ARBA" id="ARBA00022737"/>
    </source>
</evidence>
<evidence type="ECO:0000259" key="20">
    <source>
        <dbReference type="PROSITE" id="PS51830"/>
    </source>
</evidence>
<keyword evidence="10" id="KW-0067">ATP-binding</keyword>
<evidence type="ECO:0000256" key="12">
    <source>
        <dbReference type="ARBA" id="ARBA00023198"/>
    </source>
</evidence>
<keyword evidence="11" id="KW-0391">Immunity</keyword>
<dbReference type="InterPro" id="IPR051249">
    <property type="entry name" value="NLRP_Inflammasome"/>
</dbReference>
<evidence type="ECO:0000256" key="9">
    <source>
        <dbReference type="ARBA" id="ARBA00022801"/>
    </source>
</evidence>
<evidence type="ECO:0000313" key="21">
    <source>
        <dbReference type="EMBL" id="GAB1296382.1"/>
    </source>
</evidence>